<dbReference type="InterPro" id="IPR017452">
    <property type="entry name" value="GPCR_Rhodpsn_7TM"/>
</dbReference>
<dbReference type="PROSITE" id="PS00237">
    <property type="entry name" value="G_PROTEIN_RECEP_F1_1"/>
    <property type="match status" value="1"/>
</dbReference>
<keyword evidence="15" id="KW-1185">Reference proteome</keyword>
<protein>
    <recommendedName>
        <fullName evidence="13">G-protein coupled receptors family 1 profile domain-containing protein</fullName>
    </recommendedName>
</protein>
<evidence type="ECO:0000256" key="8">
    <source>
        <dbReference type="ARBA" id="ARBA00023180"/>
    </source>
</evidence>
<dbReference type="Gene3D" id="1.20.1070.10">
    <property type="entry name" value="Rhodopsin 7-helix transmembrane proteins"/>
    <property type="match status" value="2"/>
</dbReference>
<name>A0ABQ9FIF1_TEGGR</name>
<sequence>MANCSNVSTLNDVIFDPGLVFATIVLGLINIMVLFGNSLVIFAVITTRKLRTVTNVYIVSLACADLLLGISVLPFSISREILHFWPFGTLWCNMWLAIDVLLCTASILNLCAISLDRYLAVTRPIQYPSTMSRKKGKIIVACVWILAFVVCLPPLIGWNDAMDVENEITYVRDNANMTNVDISNNTRTAYRPYEIVDAIEFKSKHQKCLSKPLECELTKTRGYRIYAALGSFYIPMFVMVFFYFKIYRAAVKTASSLRTGILTTRRRDDRNANGVKNLDTYTLRVHRGGTNLARSPSRGLPRRASSYACSDINYELDSDLESSRNRRRSFVCTNGHGTTNLYQIREERKKDNSKRKQKFLDENTNGENVNFLNTQPRSYSDSNSYLRVDATSESPFLPKRRLSSRNLTSHSNGNKKQRAVAFLSDTKASQKSHIRKFHRETKAAKTVAIIVGAFIVCWLPFFTIYLIGAFCSDCVPALPFSIIFWLGYCNSMINPCIYALFSRDFRFAFRRILRCRRFYRPETKNIIARRQFVIPALESESYSDY</sequence>
<keyword evidence="5 10" id="KW-0297">G-protein coupled receptor</keyword>
<feature type="domain" description="G-protein coupled receptors family 1 profile" evidence="13">
    <location>
        <begin position="36"/>
        <end position="498"/>
    </location>
</feature>
<evidence type="ECO:0000256" key="9">
    <source>
        <dbReference type="ARBA" id="ARBA00023224"/>
    </source>
</evidence>
<dbReference type="InterPro" id="IPR000276">
    <property type="entry name" value="GPCR_Rhodpsn"/>
</dbReference>
<evidence type="ECO:0000256" key="12">
    <source>
        <dbReference type="SAM" id="Phobius"/>
    </source>
</evidence>
<dbReference type="InterPro" id="IPR000995">
    <property type="entry name" value="Musac_Ach_rcpt"/>
</dbReference>
<keyword evidence="7 10" id="KW-0675">Receptor</keyword>
<feature type="transmembrane region" description="Helical" evidence="12">
    <location>
        <begin position="446"/>
        <end position="470"/>
    </location>
</feature>
<keyword evidence="2" id="KW-1003">Cell membrane</keyword>
<reference evidence="14 15" key="1">
    <citation type="submission" date="2022-12" db="EMBL/GenBank/DDBJ databases">
        <title>Chromosome-level genome of Tegillarca granosa.</title>
        <authorList>
            <person name="Kim J."/>
        </authorList>
    </citation>
    <scope>NUCLEOTIDE SEQUENCE [LARGE SCALE GENOMIC DNA]</scope>
    <source>
        <strain evidence="14">Teg-2019</strain>
        <tissue evidence="14">Adductor muscle</tissue>
    </source>
</reference>
<evidence type="ECO:0000256" key="10">
    <source>
        <dbReference type="RuleBase" id="RU000688"/>
    </source>
</evidence>
<keyword evidence="6 12" id="KW-0472">Membrane</keyword>
<dbReference type="EMBL" id="JARBDR010000246">
    <property type="protein sequence ID" value="KAJ8317064.1"/>
    <property type="molecule type" value="Genomic_DNA"/>
</dbReference>
<dbReference type="PRINTS" id="PR00237">
    <property type="entry name" value="GPCRRHODOPSN"/>
</dbReference>
<feature type="transmembrane region" description="Helical" evidence="12">
    <location>
        <begin position="95"/>
        <end position="115"/>
    </location>
</feature>
<accession>A0ABQ9FIF1</accession>
<comment type="similarity">
    <text evidence="10">Belongs to the G-protein coupled receptor 1 family.</text>
</comment>
<dbReference type="SUPFAM" id="SSF81321">
    <property type="entry name" value="Family A G protein-coupled receptor-like"/>
    <property type="match status" value="1"/>
</dbReference>
<evidence type="ECO:0000256" key="2">
    <source>
        <dbReference type="ARBA" id="ARBA00022475"/>
    </source>
</evidence>
<evidence type="ECO:0000256" key="6">
    <source>
        <dbReference type="ARBA" id="ARBA00023136"/>
    </source>
</evidence>
<feature type="transmembrane region" description="Helical" evidence="12">
    <location>
        <begin position="56"/>
        <end position="75"/>
    </location>
</feature>
<dbReference type="Pfam" id="PF00001">
    <property type="entry name" value="7tm_1"/>
    <property type="match status" value="1"/>
</dbReference>
<gene>
    <name evidence="14" type="ORF">KUTeg_004968</name>
</gene>
<dbReference type="PANTHER" id="PTHR24248:SF174">
    <property type="entry name" value="TYRAMINE_OCTOPAMINE RECEPTOR"/>
    <property type="match status" value="1"/>
</dbReference>
<dbReference type="PANTHER" id="PTHR24248">
    <property type="entry name" value="ADRENERGIC RECEPTOR-RELATED G-PROTEIN COUPLED RECEPTOR"/>
    <property type="match status" value="1"/>
</dbReference>
<evidence type="ECO:0000256" key="7">
    <source>
        <dbReference type="ARBA" id="ARBA00023170"/>
    </source>
</evidence>
<evidence type="ECO:0000256" key="5">
    <source>
        <dbReference type="ARBA" id="ARBA00023040"/>
    </source>
</evidence>
<keyword evidence="3 10" id="KW-0812">Transmembrane</keyword>
<evidence type="ECO:0000313" key="14">
    <source>
        <dbReference type="EMBL" id="KAJ8317064.1"/>
    </source>
</evidence>
<evidence type="ECO:0000259" key="13">
    <source>
        <dbReference type="PROSITE" id="PS50262"/>
    </source>
</evidence>
<keyword evidence="4 12" id="KW-1133">Transmembrane helix</keyword>
<comment type="caution">
    <text evidence="14">The sequence shown here is derived from an EMBL/GenBank/DDBJ whole genome shotgun (WGS) entry which is preliminary data.</text>
</comment>
<feature type="region of interest" description="Disordered" evidence="11">
    <location>
        <begin position="347"/>
        <end position="382"/>
    </location>
</feature>
<evidence type="ECO:0000256" key="1">
    <source>
        <dbReference type="ARBA" id="ARBA00004651"/>
    </source>
</evidence>
<dbReference type="PROSITE" id="PS50262">
    <property type="entry name" value="G_PROTEIN_RECEP_F1_2"/>
    <property type="match status" value="1"/>
</dbReference>
<evidence type="ECO:0000313" key="15">
    <source>
        <dbReference type="Proteomes" id="UP001217089"/>
    </source>
</evidence>
<dbReference type="CDD" id="cd15063">
    <property type="entry name" value="7tmA_Octopamine_R"/>
    <property type="match status" value="1"/>
</dbReference>
<keyword evidence="9 10" id="KW-0807">Transducer</keyword>
<keyword evidence="8" id="KW-0325">Glycoprotein</keyword>
<dbReference type="SMART" id="SM01381">
    <property type="entry name" value="7TM_GPCR_Srsx"/>
    <property type="match status" value="1"/>
</dbReference>
<feature type="compositionally biased region" description="Polar residues" evidence="11">
    <location>
        <begin position="362"/>
        <end position="382"/>
    </location>
</feature>
<feature type="transmembrane region" description="Helical" evidence="12">
    <location>
        <begin position="482"/>
        <end position="501"/>
    </location>
</feature>
<dbReference type="PRINTS" id="PR00243">
    <property type="entry name" value="MUSCARINICR"/>
</dbReference>
<evidence type="ECO:0000256" key="4">
    <source>
        <dbReference type="ARBA" id="ARBA00022989"/>
    </source>
</evidence>
<dbReference type="Proteomes" id="UP001217089">
    <property type="component" value="Unassembled WGS sequence"/>
</dbReference>
<feature type="transmembrane region" description="Helical" evidence="12">
    <location>
        <begin position="136"/>
        <end position="156"/>
    </location>
</feature>
<feature type="transmembrane region" description="Helical" evidence="12">
    <location>
        <begin position="223"/>
        <end position="244"/>
    </location>
</feature>
<organism evidence="14 15">
    <name type="scientific">Tegillarca granosa</name>
    <name type="common">Malaysian cockle</name>
    <name type="synonym">Anadara granosa</name>
    <dbReference type="NCBI Taxonomy" id="220873"/>
    <lineage>
        <taxon>Eukaryota</taxon>
        <taxon>Metazoa</taxon>
        <taxon>Spiralia</taxon>
        <taxon>Lophotrochozoa</taxon>
        <taxon>Mollusca</taxon>
        <taxon>Bivalvia</taxon>
        <taxon>Autobranchia</taxon>
        <taxon>Pteriomorphia</taxon>
        <taxon>Arcoida</taxon>
        <taxon>Arcoidea</taxon>
        <taxon>Arcidae</taxon>
        <taxon>Tegillarca</taxon>
    </lineage>
</organism>
<evidence type="ECO:0000256" key="3">
    <source>
        <dbReference type="ARBA" id="ARBA00022692"/>
    </source>
</evidence>
<feature type="transmembrane region" description="Helical" evidence="12">
    <location>
        <begin position="20"/>
        <end position="44"/>
    </location>
</feature>
<proteinExistence type="inferred from homology"/>
<evidence type="ECO:0000256" key="11">
    <source>
        <dbReference type="SAM" id="MobiDB-lite"/>
    </source>
</evidence>
<comment type="subcellular location">
    <subcellularLocation>
        <location evidence="1">Cell membrane</location>
        <topology evidence="1">Multi-pass membrane protein</topology>
    </subcellularLocation>
</comment>